<dbReference type="SUPFAM" id="SSF53756">
    <property type="entry name" value="UDP-Glycosyltransferase/glycogen phosphorylase"/>
    <property type="match status" value="1"/>
</dbReference>
<keyword evidence="7" id="KW-0256">Endoplasmic reticulum</keyword>
<dbReference type="EMBL" id="AP027272">
    <property type="protein sequence ID" value="BDX07680.1"/>
    <property type="molecule type" value="Genomic_DNA"/>
</dbReference>
<evidence type="ECO:0000313" key="17">
    <source>
        <dbReference type="EMBL" id="BDX07680.1"/>
    </source>
</evidence>
<gene>
    <name evidence="17" type="ORF">MACH26_32010</name>
</gene>
<dbReference type="EC" id="2.4.1.132" evidence="4"/>
<dbReference type="Proteomes" id="UP001333710">
    <property type="component" value="Chromosome"/>
</dbReference>
<organism evidence="17 18">
    <name type="scientific">Planctobacterium marinum</name>
    <dbReference type="NCBI Taxonomy" id="1631968"/>
    <lineage>
        <taxon>Bacteria</taxon>
        <taxon>Pseudomonadati</taxon>
        <taxon>Pseudomonadota</taxon>
        <taxon>Gammaproteobacteria</taxon>
        <taxon>Alteromonadales</taxon>
        <taxon>Alteromonadaceae</taxon>
        <taxon>Planctobacterium</taxon>
    </lineage>
</organism>
<dbReference type="Pfam" id="PF00534">
    <property type="entry name" value="Glycos_transf_1"/>
    <property type="match status" value="1"/>
</dbReference>
<dbReference type="InterPro" id="IPR027054">
    <property type="entry name" value="ALG2"/>
</dbReference>
<keyword evidence="8" id="KW-1133">Transmembrane helix</keyword>
<dbReference type="AlphaFoldDB" id="A0AA48I823"/>
<comment type="catalytic activity">
    <reaction evidence="14">
        <text>an alpha-D-Man-(1-&gt;3)-beta-D-Man-(1-&gt;4)-beta-D-GlcNAc-(1-&gt;4)-alpha-D-GlcNAc-diphospho-di-trans,poly-cis-dolichol + GDP-alpha-D-mannose = an alpha-D-Man-(1-&gt;3)-[alpha-D-Man-(1-&gt;6)]-beta-D-Man-(1-&gt;4)-beta-D-GlcNAc-(1-&gt;4)-alpha-D-GlcNAc-diphospho-di-trans,poly-cis-dolichol + GDP + H(+)</text>
        <dbReference type="Rhea" id="RHEA:29519"/>
        <dbReference type="Rhea" id="RHEA-COMP:19513"/>
        <dbReference type="Rhea" id="RHEA-COMP:19515"/>
        <dbReference type="ChEBI" id="CHEBI:15378"/>
        <dbReference type="ChEBI" id="CHEBI:57527"/>
        <dbReference type="ChEBI" id="CHEBI:58189"/>
        <dbReference type="ChEBI" id="CHEBI:132510"/>
        <dbReference type="ChEBI" id="CHEBI:132511"/>
        <dbReference type="EC" id="2.4.1.257"/>
    </reaction>
    <physiologicalReaction direction="left-to-right" evidence="14">
        <dbReference type="Rhea" id="RHEA:29520"/>
    </physiologicalReaction>
</comment>
<reference evidence="17" key="1">
    <citation type="submission" date="2023-01" db="EMBL/GenBank/DDBJ databases">
        <title>Complete genome sequence of Planctobacterium marinum strain Dej080120_11.</title>
        <authorList>
            <person name="Ueki S."/>
            <person name="Maruyama F."/>
        </authorList>
    </citation>
    <scope>NUCLEOTIDE SEQUENCE</scope>
    <source>
        <strain evidence="17">Dej080120_11</strain>
    </source>
</reference>
<dbReference type="KEGG" id="pmaw:MACH26_32010"/>
<evidence type="ECO:0000256" key="13">
    <source>
        <dbReference type="ARBA" id="ARBA00045103"/>
    </source>
</evidence>
<evidence type="ECO:0000256" key="6">
    <source>
        <dbReference type="ARBA" id="ARBA00022692"/>
    </source>
</evidence>
<dbReference type="InterPro" id="IPR001296">
    <property type="entry name" value="Glyco_trans_1"/>
</dbReference>
<feature type="domain" description="Glycosyltransferase subfamily 4-like N-terminal" evidence="16">
    <location>
        <begin position="21"/>
        <end position="193"/>
    </location>
</feature>
<evidence type="ECO:0000313" key="18">
    <source>
        <dbReference type="Proteomes" id="UP001333710"/>
    </source>
</evidence>
<name>A0AA48I823_9ALTE</name>
<sequence length="366" mass="41338">MHRDSFAVSTAVMYDFLQVKGGAEAVTLDLCKHFSNMDLITGWVNKTCFESLPIEPSRVTELTTSTAIPGWQTIKCAQTFLKSCPDLSRYESVIYSGSNAPLAILNTKAKKNIYYCHTPPRFVYDLRDYYLESIPVWQRPALKMLIDWFRPKYEQSLERMDVILCNSKNVQQRLHKFLNVEAEVVYPPVNVARFKHLSDGDYFLSTARLEPYKRVETIVRAFMAIPDKKLVVTSGGSQEGFLRNLAKDYSNISFTGWVTEQELARLVGDCLATIYIPKDEDFGMSPVESMGAGKPVIGVNEGGIRETVIDGMTGWLLDKEVNPNALVRLVSNICSDGVRNMKNHCLESSESFAVEKFITAIKHQLD</sequence>
<comment type="subcellular location">
    <subcellularLocation>
        <location evidence="1">Endoplasmic reticulum membrane</location>
    </subcellularLocation>
</comment>
<dbReference type="GO" id="GO:0102704">
    <property type="term" value="F:GDP-Man:Man(2)GlcNAc(2)-PP-Dol alpha-1,6-mannosyltransferase activity"/>
    <property type="evidence" value="ECO:0007669"/>
    <property type="project" value="UniProtKB-EC"/>
</dbReference>
<proteinExistence type="predicted"/>
<dbReference type="PANTHER" id="PTHR45918">
    <property type="entry name" value="ALPHA-1,3/1,6-MANNOSYLTRANSFERASE ALG2"/>
    <property type="match status" value="1"/>
</dbReference>
<evidence type="ECO:0000256" key="9">
    <source>
        <dbReference type="ARBA" id="ARBA00023136"/>
    </source>
</evidence>
<evidence type="ECO:0000256" key="10">
    <source>
        <dbReference type="ARBA" id="ARBA00032047"/>
    </source>
</evidence>
<evidence type="ECO:0000256" key="4">
    <source>
        <dbReference type="ARBA" id="ARBA00012649"/>
    </source>
</evidence>
<dbReference type="Pfam" id="PF13439">
    <property type="entry name" value="Glyco_transf_4"/>
    <property type="match status" value="1"/>
</dbReference>
<comment type="pathway">
    <text evidence="2">Protein modification; protein glycosylation.</text>
</comment>
<evidence type="ECO:0000256" key="7">
    <source>
        <dbReference type="ARBA" id="ARBA00022824"/>
    </source>
</evidence>
<evidence type="ECO:0000256" key="8">
    <source>
        <dbReference type="ARBA" id="ARBA00022989"/>
    </source>
</evidence>
<dbReference type="PANTHER" id="PTHR45918:SF1">
    <property type="entry name" value="ALPHA-1,3_1,6-MANNOSYLTRANSFERASE ALG2"/>
    <property type="match status" value="1"/>
</dbReference>
<keyword evidence="9" id="KW-0472">Membrane</keyword>
<feature type="domain" description="Glycosyl transferase family 1" evidence="15">
    <location>
        <begin position="198"/>
        <end position="343"/>
    </location>
</feature>
<evidence type="ECO:0000256" key="5">
    <source>
        <dbReference type="ARBA" id="ARBA00022679"/>
    </source>
</evidence>
<evidence type="ECO:0000256" key="11">
    <source>
        <dbReference type="ARBA" id="ARBA00032333"/>
    </source>
</evidence>
<comment type="catalytic activity">
    <reaction evidence="13">
        <text>a beta-D-Man-(1-&gt;4)-beta-D-GlcNAc-(1-&gt;4)-alpha-D-GlcNAc-diphospho-di-trans,poly-cis-dolichol + GDP-alpha-D-mannose = an alpha-D-Man-(1-&gt;3)-beta-D-Man-(1-&gt;4)-beta-D-GlcNAc-(1-&gt;4)-alpha-D-GlcNAc-diphospho-di-trans,poly-cis-dolichol + GDP + H(+)</text>
        <dbReference type="Rhea" id="RHEA:29515"/>
        <dbReference type="Rhea" id="RHEA-COMP:19511"/>
        <dbReference type="Rhea" id="RHEA-COMP:19513"/>
        <dbReference type="ChEBI" id="CHEBI:15378"/>
        <dbReference type="ChEBI" id="CHEBI:57527"/>
        <dbReference type="ChEBI" id="CHEBI:58189"/>
        <dbReference type="ChEBI" id="CHEBI:58472"/>
        <dbReference type="ChEBI" id="CHEBI:132510"/>
        <dbReference type="EC" id="2.4.1.132"/>
    </reaction>
    <physiologicalReaction direction="left-to-right" evidence="13">
        <dbReference type="Rhea" id="RHEA:29516"/>
    </physiologicalReaction>
</comment>
<dbReference type="EC" id="2.4.1.257" evidence="3"/>
<evidence type="ECO:0000259" key="15">
    <source>
        <dbReference type="Pfam" id="PF00534"/>
    </source>
</evidence>
<dbReference type="GO" id="GO:0004378">
    <property type="term" value="F:GDP-Man:Man(1)GlcNAc(2)-PP-Dol alpha-1,3-mannosyltransferase activity"/>
    <property type="evidence" value="ECO:0007669"/>
    <property type="project" value="UniProtKB-EC"/>
</dbReference>
<evidence type="ECO:0000256" key="14">
    <source>
        <dbReference type="ARBA" id="ARBA00045104"/>
    </source>
</evidence>
<dbReference type="Gene3D" id="3.40.50.2000">
    <property type="entry name" value="Glycogen Phosphorylase B"/>
    <property type="match status" value="2"/>
</dbReference>
<evidence type="ECO:0000256" key="1">
    <source>
        <dbReference type="ARBA" id="ARBA00004586"/>
    </source>
</evidence>
<keyword evidence="17" id="KW-0328">Glycosyltransferase</keyword>
<evidence type="ECO:0000259" key="16">
    <source>
        <dbReference type="Pfam" id="PF13439"/>
    </source>
</evidence>
<evidence type="ECO:0000256" key="12">
    <source>
        <dbReference type="ARBA" id="ARBA00032874"/>
    </source>
</evidence>
<keyword evidence="6" id="KW-0812">Transmembrane</keyword>
<dbReference type="RefSeq" id="WP_338293761.1">
    <property type="nucleotide sequence ID" value="NZ_AP027272.1"/>
</dbReference>
<protein>
    <recommendedName>
        <fullName evidence="10">GDP-Man:Man(1)GlcNAc(2)-PP-Dol alpha-1,3-mannosyltransferase</fullName>
        <ecNumber evidence="4">2.4.1.132</ecNumber>
        <ecNumber evidence="3">2.4.1.257</ecNumber>
    </recommendedName>
    <alternativeName>
        <fullName evidence="12">GDP-Man:Man(1)GlcNAc(2)-PP-dolichol mannosyltransferase</fullName>
    </alternativeName>
    <alternativeName>
        <fullName evidence="11">GDP-Man:Man(2)GlcNAc(2)-PP-Dol alpha-1,6-mannosyltransferase</fullName>
    </alternativeName>
</protein>
<keyword evidence="5" id="KW-0808">Transferase</keyword>
<keyword evidence="18" id="KW-1185">Reference proteome</keyword>
<dbReference type="InterPro" id="IPR028098">
    <property type="entry name" value="Glyco_trans_4-like_N"/>
</dbReference>
<accession>A0AA48I823</accession>
<evidence type="ECO:0000256" key="2">
    <source>
        <dbReference type="ARBA" id="ARBA00004922"/>
    </source>
</evidence>
<evidence type="ECO:0000256" key="3">
    <source>
        <dbReference type="ARBA" id="ARBA00011969"/>
    </source>
</evidence>